<dbReference type="InterPro" id="IPR015797">
    <property type="entry name" value="NUDIX_hydrolase-like_dom_sf"/>
</dbReference>
<dbReference type="Pfam" id="PF00293">
    <property type="entry name" value="NUDIX"/>
    <property type="match status" value="1"/>
</dbReference>
<dbReference type="PANTHER" id="PTHR11839">
    <property type="entry name" value="UDP/ADP-SUGAR PYROPHOSPHATASE"/>
    <property type="match status" value="1"/>
</dbReference>
<evidence type="ECO:0000256" key="2">
    <source>
        <dbReference type="ARBA" id="ARBA00022801"/>
    </source>
</evidence>
<dbReference type="EMBL" id="CYZA01000002">
    <property type="protein sequence ID" value="CUN56204.1"/>
    <property type="molecule type" value="Genomic_DNA"/>
</dbReference>
<dbReference type="InterPro" id="IPR000086">
    <property type="entry name" value="NUDIX_hydrolase_dom"/>
</dbReference>
<reference evidence="4 5" key="1">
    <citation type="submission" date="2015-09" db="EMBL/GenBank/DDBJ databases">
        <authorList>
            <consortium name="Pathogen Informatics"/>
        </authorList>
    </citation>
    <scope>NUCLEOTIDE SEQUENCE [LARGE SCALE GENOMIC DNA]</scope>
    <source>
        <strain evidence="4 5">2789STDY5608838</strain>
    </source>
</reference>
<organism evidence="4 5">
    <name type="scientific">Blautia obeum</name>
    <dbReference type="NCBI Taxonomy" id="40520"/>
    <lineage>
        <taxon>Bacteria</taxon>
        <taxon>Bacillati</taxon>
        <taxon>Bacillota</taxon>
        <taxon>Clostridia</taxon>
        <taxon>Lachnospirales</taxon>
        <taxon>Lachnospiraceae</taxon>
        <taxon>Blautia</taxon>
    </lineage>
</organism>
<dbReference type="CDD" id="cd03424">
    <property type="entry name" value="NUDIX_ADPRase_Nudt5_UGPPase_Nudt14"/>
    <property type="match status" value="1"/>
</dbReference>
<comment type="cofactor">
    <cofactor evidence="1">
        <name>Mg(2+)</name>
        <dbReference type="ChEBI" id="CHEBI:18420"/>
    </cofactor>
</comment>
<dbReference type="SUPFAM" id="SSF55811">
    <property type="entry name" value="Nudix"/>
    <property type="match status" value="1"/>
</dbReference>
<dbReference type="PANTHER" id="PTHR11839:SF18">
    <property type="entry name" value="NUDIX HYDROLASE DOMAIN-CONTAINING PROTEIN"/>
    <property type="match status" value="1"/>
</dbReference>
<evidence type="ECO:0000256" key="1">
    <source>
        <dbReference type="ARBA" id="ARBA00001946"/>
    </source>
</evidence>
<keyword evidence="2 4" id="KW-0378">Hydrolase</keyword>
<dbReference type="InterPro" id="IPR020084">
    <property type="entry name" value="NUDIX_hydrolase_CS"/>
</dbReference>
<dbReference type="RefSeq" id="WP_055052724.1">
    <property type="nucleotide sequence ID" value="NZ_CYZA01000002.1"/>
</dbReference>
<dbReference type="STRING" id="657314.CK5_15950"/>
<evidence type="ECO:0000259" key="3">
    <source>
        <dbReference type="PROSITE" id="PS51462"/>
    </source>
</evidence>
<dbReference type="PROSITE" id="PS51462">
    <property type="entry name" value="NUDIX"/>
    <property type="match status" value="1"/>
</dbReference>
<protein>
    <submittedName>
        <fullName evidence="4">Adenosine nucleotide hydrolase NudE</fullName>
    </submittedName>
</protein>
<evidence type="ECO:0000313" key="5">
    <source>
        <dbReference type="Proteomes" id="UP000095447"/>
    </source>
</evidence>
<gene>
    <name evidence="4" type="ORF">ERS852395_00705</name>
</gene>
<dbReference type="AlphaFoldDB" id="A0A173XWZ1"/>
<proteinExistence type="predicted"/>
<dbReference type="GO" id="GO:0016787">
    <property type="term" value="F:hydrolase activity"/>
    <property type="evidence" value="ECO:0007669"/>
    <property type="project" value="UniProtKB-KW"/>
</dbReference>
<dbReference type="Proteomes" id="UP000095447">
    <property type="component" value="Unassembled WGS sequence"/>
</dbReference>
<sequence>MGQIHNIEKLTDCKFLNLYHLNATSVHNTSVSYFVASRAKSINELKIKTGKNTPDGVIIYSLYGEKRDRVVLVRQYRYAIGGYIYEFPAGLVEPNEEFHEGAVREMYEETGLKFTPLKVDPAFEKPYFTTVGMTDESCATVYGYAEGEISKDAQEDTEEIEVVLADREEVKRILREENVAIMCAYQLMHFLRDEEPFAFLKEKL</sequence>
<feature type="domain" description="Nudix hydrolase" evidence="3">
    <location>
        <begin position="50"/>
        <end position="187"/>
    </location>
</feature>
<dbReference type="PROSITE" id="PS00893">
    <property type="entry name" value="NUDIX_BOX"/>
    <property type="match status" value="1"/>
</dbReference>
<dbReference type="Gene3D" id="3.90.79.10">
    <property type="entry name" value="Nucleoside Triphosphate Pyrophosphohydrolase"/>
    <property type="match status" value="1"/>
</dbReference>
<dbReference type="GO" id="GO:0006753">
    <property type="term" value="P:nucleoside phosphate metabolic process"/>
    <property type="evidence" value="ECO:0007669"/>
    <property type="project" value="TreeGrafter"/>
</dbReference>
<name>A0A173XWZ1_9FIRM</name>
<accession>A0A173XWZ1</accession>
<evidence type="ECO:0000313" key="4">
    <source>
        <dbReference type="EMBL" id="CUN56204.1"/>
    </source>
</evidence>
<dbReference type="GO" id="GO:0019693">
    <property type="term" value="P:ribose phosphate metabolic process"/>
    <property type="evidence" value="ECO:0007669"/>
    <property type="project" value="TreeGrafter"/>
</dbReference>